<reference evidence="2 3" key="1">
    <citation type="journal article" date="2018" name="Mol. Plant">
        <title>The genome of Artemisia annua provides insight into the evolution of Asteraceae family and artemisinin biosynthesis.</title>
        <authorList>
            <person name="Shen Q."/>
            <person name="Zhang L."/>
            <person name="Liao Z."/>
            <person name="Wang S."/>
            <person name="Yan T."/>
            <person name="Shi P."/>
            <person name="Liu M."/>
            <person name="Fu X."/>
            <person name="Pan Q."/>
            <person name="Wang Y."/>
            <person name="Lv Z."/>
            <person name="Lu X."/>
            <person name="Zhang F."/>
            <person name="Jiang W."/>
            <person name="Ma Y."/>
            <person name="Chen M."/>
            <person name="Hao X."/>
            <person name="Li L."/>
            <person name="Tang Y."/>
            <person name="Lv G."/>
            <person name="Zhou Y."/>
            <person name="Sun X."/>
            <person name="Brodelius P.E."/>
            <person name="Rose J.K.C."/>
            <person name="Tang K."/>
        </authorList>
    </citation>
    <scope>NUCLEOTIDE SEQUENCE [LARGE SCALE GENOMIC DNA]</scope>
    <source>
        <strain evidence="3">cv. Huhao1</strain>
        <tissue evidence="2">Leaf</tissue>
    </source>
</reference>
<dbReference type="AlphaFoldDB" id="A0A2U1QAY8"/>
<organism evidence="2 3">
    <name type="scientific">Artemisia annua</name>
    <name type="common">Sweet wormwood</name>
    <dbReference type="NCBI Taxonomy" id="35608"/>
    <lineage>
        <taxon>Eukaryota</taxon>
        <taxon>Viridiplantae</taxon>
        <taxon>Streptophyta</taxon>
        <taxon>Embryophyta</taxon>
        <taxon>Tracheophyta</taxon>
        <taxon>Spermatophyta</taxon>
        <taxon>Magnoliopsida</taxon>
        <taxon>eudicotyledons</taxon>
        <taxon>Gunneridae</taxon>
        <taxon>Pentapetalae</taxon>
        <taxon>asterids</taxon>
        <taxon>campanulids</taxon>
        <taxon>Asterales</taxon>
        <taxon>Asteraceae</taxon>
        <taxon>Asteroideae</taxon>
        <taxon>Anthemideae</taxon>
        <taxon>Artemisiinae</taxon>
        <taxon>Artemisia</taxon>
    </lineage>
</organism>
<keyword evidence="3" id="KW-1185">Reference proteome</keyword>
<accession>A0A2U1QAY8</accession>
<dbReference type="Proteomes" id="UP000245207">
    <property type="component" value="Unassembled WGS sequence"/>
</dbReference>
<evidence type="ECO:0000259" key="1">
    <source>
        <dbReference type="Pfam" id="PF03031"/>
    </source>
</evidence>
<proteinExistence type="predicted"/>
<gene>
    <name evidence="2" type="ORF">CTI12_AA054000</name>
</gene>
<dbReference type="OrthoDB" id="287041at2759"/>
<dbReference type="STRING" id="35608.A0A2U1QAY8"/>
<evidence type="ECO:0000313" key="3">
    <source>
        <dbReference type="Proteomes" id="UP000245207"/>
    </source>
</evidence>
<sequence length="135" mass="15071">MGLFEGWLLLMSNPTLPPEMTTFTGAANQSDSHVITVKRDRGQRTFKRPGVDVFLEHLGQFYAIIVYSDQQQMVCTFLNIPLESHIKGVEPPPCSCHNRTSTIIPFCMMHNLVSHISTGTNSLIVLILSCTSAYK</sequence>
<name>A0A2U1QAY8_ARTAN</name>
<dbReference type="EMBL" id="PKPP01000261">
    <property type="protein sequence ID" value="PWA95153.1"/>
    <property type="molecule type" value="Genomic_DNA"/>
</dbReference>
<feature type="domain" description="FCP1 homology" evidence="1">
    <location>
        <begin position="33"/>
        <end position="75"/>
    </location>
</feature>
<dbReference type="Gene3D" id="3.40.50.1000">
    <property type="entry name" value="HAD superfamily/HAD-like"/>
    <property type="match status" value="1"/>
</dbReference>
<comment type="caution">
    <text evidence="2">The sequence shown here is derived from an EMBL/GenBank/DDBJ whole genome shotgun (WGS) entry which is preliminary data.</text>
</comment>
<dbReference type="InterPro" id="IPR023214">
    <property type="entry name" value="HAD_sf"/>
</dbReference>
<dbReference type="Pfam" id="PF03031">
    <property type="entry name" value="NIF"/>
    <property type="match status" value="1"/>
</dbReference>
<protein>
    <recommendedName>
        <fullName evidence="1">FCP1 homology domain-containing protein</fullName>
    </recommendedName>
</protein>
<evidence type="ECO:0000313" key="2">
    <source>
        <dbReference type="EMBL" id="PWA95153.1"/>
    </source>
</evidence>
<dbReference type="InterPro" id="IPR004274">
    <property type="entry name" value="FCP1_dom"/>
</dbReference>